<protein>
    <submittedName>
        <fullName evidence="1">Uncharacterized protein</fullName>
    </submittedName>
</protein>
<accession>A0A1H3QP27</accession>
<sequence length="108" mass="11993">MEKEEKLLITIYLNQKIVFDMLATLEDGFSQLSEITRSEKGVNGKETNVGSSIGVSNVFALLGINLNAGRKAMSSGENAETRLESKVHTPSSLFIKLYERLDDLKKNK</sequence>
<evidence type="ECO:0000313" key="2">
    <source>
        <dbReference type="Proteomes" id="UP000199230"/>
    </source>
</evidence>
<dbReference type="InterPro" id="IPR045633">
    <property type="entry name" value="DUF6414"/>
</dbReference>
<proteinExistence type="predicted"/>
<dbReference type="AlphaFoldDB" id="A0A1H3QP27"/>
<reference evidence="1 2" key="1">
    <citation type="submission" date="2016-10" db="EMBL/GenBank/DDBJ databases">
        <authorList>
            <person name="de Groot N.N."/>
        </authorList>
    </citation>
    <scope>NUCLEOTIDE SEQUENCE [LARGE SCALE GENOMIC DNA]</scope>
    <source>
        <strain evidence="1 2">APO</strain>
    </source>
</reference>
<name>A0A1H3QP27_9FIRM</name>
<dbReference type="OrthoDB" id="2972463at2"/>
<evidence type="ECO:0000313" key="1">
    <source>
        <dbReference type="EMBL" id="SDZ15304.1"/>
    </source>
</evidence>
<organism evidence="1 2">
    <name type="scientific">Tindallia californiensis</name>
    <dbReference type="NCBI Taxonomy" id="159292"/>
    <lineage>
        <taxon>Bacteria</taxon>
        <taxon>Bacillati</taxon>
        <taxon>Bacillota</taxon>
        <taxon>Clostridia</taxon>
        <taxon>Peptostreptococcales</taxon>
        <taxon>Tindalliaceae</taxon>
        <taxon>Tindallia</taxon>
    </lineage>
</organism>
<dbReference type="Pfam" id="PF19952">
    <property type="entry name" value="DUF6414"/>
    <property type="match status" value="1"/>
</dbReference>
<keyword evidence="2" id="KW-1185">Reference proteome</keyword>
<dbReference type="Proteomes" id="UP000199230">
    <property type="component" value="Unassembled WGS sequence"/>
</dbReference>
<gene>
    <name evidence="1" type="ORF">SAMN05192546_11037</name>
</gene>
<dbReference type="STRING" id="159292.SAMN05192546_11037"/>
<dbReference type="RefSeq" id="WP_093315073.1">
    <property type="nucleotide sequence ID" value="NZ_FNPV01000010.1"/>
</dbReference>
<dbReference type="EMBL" id="FNPV01000010">
    <property type="protein sequence ID" value="SDZ15304.1"/>
    <property type="molecule type" value="Genomic_DNA"/>
</dbReference>